<sequence length="151" mass="17575">MGVCQSSCANSNSLEFYDAWGHQVCYIVRLKLLCVKCRLFQPIRRPYKPSGYTSYRSKNDTKLWMCEHGCCSVRWKLDYAEFQNYFKYVEVSPYVVLQDKTQQCDCVMCRGMADASPPQRRWKDSFVMKKDSNSTTDGSLTDDEPERPDSP</sequence>
<organism evidence="2 3">
    <name type="scientific">Phytophthora citrophthora</name>
    <dbReference type="NCBI Taxonomy" id="4793"/>
    <lineage>
        <taxon>Eukaryota</taxon>
        <taxon>Sar</taxon>
        <taxon>Stramenopiles</taxon>
        <taxon>Oomycota</taxon>
        <taxon>Peronosporomycetes</taxon>
        <taxon>Peronosporales</taxon>
        <taxon>Peronosporaceae</taxon>
        <taxon>Phytophthora</taxon>
    </lineage>
</organism>
<evidence type="ECO:0000256" key="1">
    <source>
        <dbReference type="SAM" id="MobiDB-lite"/>
    </source>
</evidence>
<dbReference type="EMBL" id="JASMQC010000024">
    <property type="protein sequence ID" value="KAK1935120.1"/>
    <property type="molecule type" value="Genomic_DNA"/>
</dbReference>
<gene>
    <name evidence="2" type="ORF">P3T76_010886</name>
</gene>
<reference evidence="2" key="1">
    <citation type="submission" date="2023-08" db="EMBL/GenBank/DDBJ databases">
        <title>Reference Genome Resource for the Citrus Pathogen Phytophthora citrophthora.</title>
        <authorList>
            <person name="Moller H."/>
            <person name="Coetzee B."/>
            <person name="Rose L.J."/>
            <person name="Van Niekerk J.M."/>
        </authorList>
    </citation>
    <scope>NUCLEOTIDE SEQUENCE</scope>
    <source>
        <strain evidence="2">STE-U-9442</strain>
    </source>
</reference>
<accession>A0AAD9LG17</accession>
<feature type="compositionally biased region" description="Basic and acidic residues" evidence="1">
    <location>
        <begin position="121"/>
        <end position="132"/>
    </location>
</feature>
<name>A0AAD9LG17_9STRA</name>
<keyword evidence="3" id="KW-1185">Reference proteome</keyword>
<feature type="compositionally biased region" description="Acidic residues" evidence="1">
    <location>
        <begin position="140"/>
        <end position="151"/>
    </location>
</feature>
<evidence type="ECO:0000313" key="2">
    <source>
        <dbReference type="EMBL" id="KAK1935120.1"/>
    </source>
</evidence>
<evidence type="ECO:0000313" key="3">
    <source>
        <dbReference type="Proteomes" id="UP001259832"/>
    </source>
</evidence>
<protein>
    <submittedName>
        <fullName evidence="2">Uncharacterized protein</fullName>
    </submittedName>
</protein>
<feature type="region of interest" description="Disordered" evidence="1">
    <location>
        <begin position="114"/>
        <end position="151"/>
    </location>
</feature>
<dbReference type="AlphaFoldDB" id="A0AAD9LG17"/>
<comment type="caution">
    <text evidence="2">The sequence shown here is derived from an EMBL/GenBank/DDBJ whole genome shotgun (WGS) entry which is preliminary data.</text>
</comment>
<dbReference type="Proteomes" id="UP001259832">
    <property type="component" value="Unassembled WGS sequence"/>
</dbReference>
<proteinExistence type="predicted"/>